<evidence type="ECO:0000313" key="3">
    <source>
        <dbReference type="Proteomes" id="UP000450917"/>
    </source>
</evidence>
<evidence type="ECO:0008006" key="4">
    <source>
        <dbReference type="Google" id="ProtNLM"/>
    </source>
</evidence>
<evidence type="ECO:0000313" key="2">
    <source>
        <dbReference type="EMBL" id="MUG72132.1"/>
    </source>
</evidence>
<accession>A0A7X3CUG7</accession>
<keyword evidence="1" id="KW-1133">Transmembrane helix</keyword>
<dbReference type="Proteomes" id="UP000450917">
    <property type="component" value="Unassembled WGS sequence"/>
</dbReference>
<comment type="caution">
    <text evidence="2">The sequence shown here is derived from an EMBL/GenBank/DDBJ whole genome shotgun (WGS) entry which is preliminary data.</text>
</comment>
<feature type="transmembrane region" description="Helical" evidence="1">
    <location>
        <begin position="88"/>
        <end position="107"/>
    </location>
</feature>
<feature type="transmembrane region" description="Helical" evidence="1">
    <location>
        <begin position="127"/>
        <end position="145"/>
    </location>
</feature>
<protein>
    <recommendedName>
        <fullName evidence="4">Type II secretion system protein GspF domain-containing protein</fullName>
    </recommendedName>
</protein>
<keyword evidence="3" id="KW-1185">Reference proteome</keyword>
<proteinExistence type="predicted"/>
<dbReference type="AlphaFoldDB" id="A0A7X3CUG7"/>
<evidence type="ECO:0000256" key="1">
    <source>
        <dbReference type="SAM" id="Phobius"/>
    </source>
</evidence>
<dbReference type="EMBL" id="WNZX01000013">
    <property type="protein sequence ID" value="MUG72132.1"/>
    <property type="molecule type" value="Genomic_DNA"/>
</dbReference>
<organism evidence="2 3">
    <name type="scientific">Paenibacillus validus</name>
    <dbReference type="NCBI Taxonomy" id="44253"/>
    <lineage>
        <taxon>Bacteria</taxon>
        <taxon>Bacillati</taxon>
        <taxon>Bacillota</taxon>
        <taxon>Bacilli</taxon>
        <taxon>Bacillales</taxon>
        <taxon>Paenibacillaceae</taxon>
        <taxon>Paenibacillus</taxon>
    </lineage>
</organism>
<keyword evidence="1" id="KW-0812">Transmembrane</keyword>
<sequence length="300" mass="33155">MNGLGGYGWLGMFAVGSAMLSFTLAGTIRIGRTSRLAFMLERLRERERLSRLTPREAEKRSAKERAFLEKARLAGVSAQWSFARYRQLQGLLGATLAGLLGMAHMAAERISGTAFSFPPDAGLVVKLILGFGAGWSLPHVGLLAAGHSRKARLLMEIAKLSHRLSVCVSERADIRELLLRAGRPLVLLKPYLQELAVLWGKDRGTAIRRFRDGVGISEAYPLVNALEAIRRADSHEVAKVLKEQTAGIEATLSAEINRKLENAPIWISFYIMVPFAVIVLLFLYPWLVSISEQLRTSFQG</sequence>
<reference evidence="2 3" key="1">
    <citation type="submission" date="2019-11" db="EMBL/GenBank/DDBJ databases">
        <title>Draft genome sequences of five Paenibacillus species of dairy origin.</title>
        <authorList>
            <person name="Olajide A.M."/>
            <person name="Chen S."/>
            <person name="Lapointe G."/>
        </authorList>
    </citation>
    <scope>NUCLEOTIDE SEQUENCE [LARGE SCALE GENOMIC DNA]</scope>
    <source>
        <strain evidence="2 3">2CS3</strain>
    </source>
</reference>
<keyword evidence="1" id="KW-0472">Membrane</keyword>
<dbReference type="RefSeq" id="WP_127609900.1">
    <property type="nucleotide sequence ID" value="NZ_JARTHJ010000358.1"/>
</dbReference>
<feature type="transmembrane region" description="Helical" evidence="1">
    <location>
        <begin position="6"/>
        <end position="28"/>
    </location>
</feature>
<feature type="transmembrane region" description="Helical" evidence="1">
    <location>
        <begin position="265"/>
        <end position="287"/>
    </location>
</feature>
<gene>
    <name evidence="2" type="ORF">GNP93_15780</name>
</gene>
<name>A0A7X3CUG7_9BACL</name>